<name>A0AA39Y4T0_9PEZI</name>
<keyword evidence="1" id="KW-0472">Membrane</keyword>
<gene>
    <name evidence="2" type="ORF">B0T16DRAFT_448124</name>
</gene>
<keyword evidence="3" id="KW-1185">Reference proteome</keyword>
<accession>A0AA39Y4T0</accession>
<feature type="transmembrane region" description="Helical" evidence="1">
    <location>
        <begin position="59"/>
        <end position="81"/>
    </location>
</feature>
<protein>
    <submittedName>
        <fullName evidence="2">Uncharacterized protein</fullName>
    </submittedName>
</protein>
<dbReference type="AlphaFoldDB" id="A0AA39Y4T0"/>
<keyword evidence="1" id="KW-0812">Transmembrane</keyword>
<evidence type="ECO:0000256" key="1">
    <source>
        <dbReference type="SAM" id="Phobius"/>
    </source>
</evidence>
<dbReference type="PANTHER" id="PTHR35394">
    <property type="entry name" value="DUF3176 DOMAIN-CONTAINING PROTEIN"/>
    <property type="match status" value="1"/>
</dbReference>
<proteinExistence type="predicted"/>
<evidence type="ECO:0000313" key="3">
    <source>
        <dbReference type="Proteomes" id="UP001174936"/>
    </source>
</evidence>
<comment type="caution">
    <text evidence="2">The sequence shown here is derived from an EMBL/GenBank/DDBJ whole genome shotgun (WGS) entry which is preliminary data.</text>
</comment>
<reference evidence="2" key="1">
    <citation type="submission" date="2023-06" db="EMBL/GenBank/DDBJ databases">
        <title>Genome-scale phylogeny and comparative genomics of the fungal order Sordariales.</title>
        <authorList>
            <consortium name="Lawrence Berkeley National Laboratory"/>
            <person name="Hensen N."/>
            <person name="Bonometti L."/>
            <person name="Westerberg I."/>
            <person name="Brannstrom I.O."/>
            <person name="Guillou S."/>
            <person name="Cros-Aarteil S."/>
            <person name="Calhoun S."/>
            <person name="Haridas S."/>
            <person name="Kuo A."/>
            <person name="Mondo S."/>
            <person name="Pangilinan J."/>
            <person name="Riley R."/>
            <person name="Labutti K."/>
            <person name="Andreopoulos B."/>
            <person name="Lipzen A."/>
            <person name="Chen C."/>
            <person name="Yanf M."/>
            <person name="Daum C."/>
            <person name="Ng V."/>
            <person name="Clum A."/>
            <person name="Steindorff A."/>
            <person name="Ohm R."/>
            <person name="Martin F."/>
            <person name="Silar P."/>
            <person name="Natvig D."/>
            <person name="Lalanne C."/>
            <person name="Gautier V."/>
            <person name="Ament-Velasquez S.L."/>
            <person name="Kruys A."/>
            <person name="Hutchinson M.I."/>
            <person name="Powell A.J."/>
            <person name="Barry K."/>
            <person name="Miller A.N."/>
            <person name="Grigoriev I.V."/>
            <person name="Debuchy R."/>
            <person name="Gladieux P."/>
            <person name="Thoren M.H."/>
            <person name="Johannesson H."/>
        </authorList>
    </citation>
    <scope>NUCLEOTIDE SEQUENCE</scope>
    <source>
        <strain evidence="2">SMH2532-1</strain>
    </source>
</reference>
<dbReference type="EMBL" id="JAULSV010000005">
    <property type="protein sequence ID" value="KAK0644505.1"/>
    <property type="molecule type" value="Genomic_DNA"/>
</dbReference>
<dbReference type="PROSITE" id="PS51257">
    <property type="entry name" value="PROKAR_LIPOPROTEIN"/>
    <property type="match status" value="1"/>
</dbReference>
<evidence type="ECO:0000313" key="2">
    <source>
        <dbReference type="EMBL" id="KAK0644505.1"/>
    </source>
</evidence>
<sequence>MGQVKSMLFRTTAGRLSTMVAGPALSSCSPIEVAEGEPGYSELVLGTIYENRTCVGVTWAWFACPVAVMALTLVFLVATIVHSSRYVRPGHRVAGPARGPWKLSTMPLLWYGIEDSTRSQMPEFGEVDDMEKCSDTVRDGQVVHGAQPEEERGNYSGDAFPSTINLGVRKICAIRTLDMNITEQYG</sequence>
<dbReference type="Proteomes" id="UP001174936">
    <property type="component" value="Unassembled WGS sequence"/>
</dbReference>
<dbReference type="PANTHER" id="PTHR35394:SF5">
    <property type="entry name" value="DUF3176 DOMAIN-CONTAINING PROTEIN"/>
    <property type="match status" value="1"/>
</dbReference>
<organism evidence="2 3">
    <name type="scientific">Cercophora newfieldiana</name>
    <dbReference type="NCBI Taxonomy" id="92897"/>
    <lineage>
        <taxon>Eukaryota</taxon>
        <taxon>Fungi</taxon>
        <taxon>Dikarya</taxon>
        <taxon>Ascomycota</taxon>
        <taxon>Pezizomycotina</taxon>
        <taxon>Sordariomycetes</taxon>
        <taxon>Sordariomycetidae</taxon>
        <taxon>Sordariales</taxon>
        <taxon>Lasiosphaeriaceae</taxon>
        <taxon>Cercophora</taxon>
    </lineage>
</organism>
<keyword evidence="1" id="KW-1133">Transmembrane helix</keyword>